<sequence length="210" mass="25088">MTEQTKIEKEKIDSFLKEHKVIYKNKLLKNFLSIDSNYKLLEKSILYPNDKYTDELDQAFKKYYLRLKKIKYISKLIYFYSIDFDKKVKKSHEYFPLILDQNIENDESTNITFVDLIKSTENSPNNHVYGSSLKDYIENKKLYTALDKLTNKQLLILESIYLYNQSLKEIANDQYTTIQNISKQHKKALKKLKDSILIEEKRKGEINRSE</sequence>
<protein>
    <recommendedName>
        <fullName evidence="1">RNA polymerase sigma-70 region 4 domain-containing protein</fullName>
    </recommendedName>
</protein>
<accession>A0A3E0WGG5</accession>
<dbReference type="InterPro" id="IPR013324">
    <property type="entry name" value="RNA_pol_sigma_r3/r4-like"/>
</dbReference>
<dbReference type="Pfam" id="PF04545">
    <property type="entry name" value="Sigma70_r4"/>
    <property type="match status" value="1"/>
</dbReference>
<reference evidence="2 3" key="1">
    <citation type="submission" date="2017-05" db="EMBL/GenBank/DDBJ databases">
        <title>Virgibacillus sp. AK90 isolated from a saltern of Kakinada, India.</title>
        <authorList>
            <person name="Gupta V."/>
            <person name="Sidhu C."/>
            <person name="Korpole S."/>
            <person name="Pinnaka A.K."/>
        </authorList>
    </citation>
    <scope>NUCLEOTIDE SEQUENCE [LARGE SCALE GENOMIC DNA]</scope>
    <source>
        <strain evidence="2 3">AK90</strain>
    </source>
</reference>
<evidence type="ECO:0000313" key="2">
    <source>
        <dbReference type="EMBL" id="RFA31828.1"/>
    </source>
</evidence>
<dbReference type="GO" id="GO:0006352">
    <property type="term" value="P:DNA-templated transcription initiation"/>
    <property type="evidence" value="ECO:0007669"/>
    <property type="project" value="InterPro"/>
</dbReference>
<dbReference type="RefSeq" id="WP_116279762.1">
    <property type="nucleotide sequence ID" value="NZ_NFZX01000097.1"/>
</dbReference>
<name>A0A3E0WGG5_9BACI</name>
<organism evidence="2 3">
    <name type="scientific">Virgibacillus dokdonensis</name>
    <dbReference type="NCBI Taxonomy" id="302167"/>
    <lineage>
        <taxon>Bacteria</taxon>
        <taxon>Bacillati</taxon>
        <taxon>Bacillota</taxon>
        <taxon>Bacilli</taxon>
        <taxon>Bacillales</taxon>
        <taxon>Bacillaceae</taxon>
        <taxon>Virgibacillus</taxon>
    </lineage>
</organism>
<dbReference type="SUPFAM" id="SSF88659">
    <property type="entry name" value="Sigma3 and sigma4 domains of RNA polymerase sigma factors"/>
    <property type="match status" value="1"/>
</dbReference>
<dbReference type="Gene3D" id="1.20.140.160">
    <property type="match status" value="1"/>
</dbReference>
<evidence type="ECO:0000259" key="1">
    <source>
        <dbReference type="Pfam" id="PF04545"/>
    </source>
</evidence>
<comment type="caution">
    <text evidence="2">The sequence shown here is derived from an EMBL/GenBank/DDBJ whole genome shotgun (WGS) entry which is preliminary data.</text>
</comment>
<dbReference type="GO" id="GO:0003700">
    <property type="term" value="F:DNA-binding transcription factor activity"/>
    <property type="evidence" value="ECO:0007669"/>
    <property type="project" value="InterPro"/>
</dbReference>
<dbReference type="InterPro" id="IPR007630">
    <property type="entry name" value="RNA_pol_sigma70_r4"/>
</dbReference>
<proteinExistence type="predicted"/>
<gene>
    <name evidence="2" type="ORF">CAI16_19740</name>
</gene>
<dbReference type="EMBL" id="NFZX01000097">
    <property type="protein sequence ID" value="RFA31828.1"/>
    <property type="molecule type" value="Genomic_DNA"/>
</dbReference>
<dbReference type="AlphaFoldDB" id="A0A3E0WGG5"/>
<feature type="domain" description="RNA polymerase sigma-70 region 4" evidence="1">
    <location>
        <begin position="145"/>
        <end position="193"/>
    </location>
</feature>
<dbReference type="Proteomes" id="UP000256488">
    <property type="component" value="Unassembled WGS sequence"/>
</dbReference>
<evidence type="ECO:0000313" key="3">
    <source>
        <dbReference type="Proteomes" id="UP000256488"/>
    </source>
</evidence>